<comment type="caution">
    <text evidence="3">The sequence shown here is derived from an EMBL/GenBank/DDBJ whole genome shotgun (WGS) entry which is preliminary data.</text>
</comment>
<sequence length="206" mass="22448">MLTITLAALAAAESLINEALRYDPATRARLRSLSGKVLHLHITDPAFDIYLCPKADGVDIQSHCEHAAHCKISGKLVDLLKVALGEQLNLAGSGVQVAGQTQLLLALKTCLEELDIDWRDWLAQYLGDELTQPLGAAAERLHRYGKSQLSAAQQQLEPYLSEELQLLPTRTALANFGEAVDQLALAADRLDARLHALIASTNNTRH</sequence>
<organism evidence="3 4">
    <name type="scientific">Simiduia aestuariiviva</name>
    <dbReference type="NCBI Taxonomy" id="1510459"/>
    <lineage>
        <taxon>Bacteria</taxon>
        <taxon>Pseudomonadati</taxon>
        <taxon>Pseudomonadota</taxon>
        <taxon>Gammaproteobacteria</taxon>
        <taxon>Cellvibrionales</taxon>
        <taxon>Cellvibrionaceae</taxon>
        <taxon>Simiduia</taxon>
    </lineage>
</organism>
<dbReference type="EMBL" id="JACHXZ010000001">
    <property type="protein sequence ID" value="MBB3167211.1"/>
    <property type="molecule type" value="Genomic_DNA"/>
</dbReference>
<dbReference type="InterPro" id="IPR036527">
    <property type="entry name" value="SCP2_sterol-bd_dom_sf"/>
</dbReference>
<evidence type="ECO:0000256" key="1">
    <source>
        <dbReference type="HAMAP-Rule" id="MF_02215"/>
    </source>
</evidence>
<keyword evidence="4" id="KW-1185">Reference proteome</keyword>
<keyword evidence="1" id="KW-0963">Cytoplasm</keyword>
<dbReference type="GO" id="GO:0005737">
    <property type="term" value="C:cytoplasm"/>
    <property type="evidence" value="ECO:0007669"/>
    <property type="project" value="UniProtKB-SubCell"/>
</dbReference>
<evidence type="ECO:0000313" key="3">
    <source>
        <dbReference type="EMBL" id="MBB3167211.1"/>
    </source>
</evidence>
<protein>
    <recommendedName>
        <fullName evidence="1">Ubiquinone biosynthesis accessory factor UbiJ</fullName>
    </recommendedName>
</protein>
<dbReference type="UniPathway" id="UPA00232"/>
<keyword evidence="3" id="KW-0830">Ubiquinone</keyword>
<dbReference type="HAMAP" id="MF_02215">
    <property type="entry name" value="UbiJ"/>
    <property type="match status" value="1"/>
</dbReference>
<gene>
    <name evidence="1" type="primary">ubiJ</name>
    <name evidence="3" type="ORF">FHS30_000387</name>
</gene>
<reference evidence="3 4" key="1">
    <citation type="submission" date="2020-08" db="EMBL/GenBank/DDBJ databases">
        <title>Genomic Encyclopedia of Type Strains, Phase III (KMG-III): the genomes of soil and plant-associated and newly described type strains.</title>
        <authorList>
            <person name="Whitman W."/>
        </authorList>
    </citation>
    <scope>NUCLEOTIDE SEQUENCE [LARGE SCALE GENOMIC DNA]</scope>
    <source>
        <strain evidence="3 4">CECT 8571</strain>
    </source>
</reference>
<dbReference type="Proteomes" id="UP000559987">
    <property type="component" value="Unassembled WGS sequence"/>
</dbReference>
<evidence type="ECO:0000313" key="4">
    <source>
        <dbReference type="Proteomes" id="UP000559987"/>
    </source>
</evidence>
<dbReference type="PANTHER" id="PTHR38693:SF1">
    <property type="entry name" value="UBIQUINONE BIOSYNTHESIS ACCESSORY FACTOR UBIJ"/>
    <property type="match status" value="1"/>
</dbReference>
<comment type="pathway">
    <text evidence="1">Cofactor biosynthesis; ubiquinone biosynthesis.</text>
</comment>
<dbReference type="Pfam" id="PF02036">
    <property type="entry name" value="SCP2"/>
    <property type="match status" value="1"/>
</dbReference>
<feature type="domain" description="SCP2" evidence="2">
    <location>
        <begin position="16"/>
        <end position="111"/>
    </location>
</feature>
<dbReference type="SUPFAM" id="SSF55718">
    <property type="entry name" value="SCP-like"/>
    <property type="match status" value="1"/>
</dbReference>
<accession>A0A839UKA7</accession>
<evidence type="ECO:0000259" key="2">
    <source>
        <dbReference type="Pfam" id="PF02036"/>
    </source>
</evidence>
<comment type="similarity">
    <text evidence="1">Belongs to the UbiJ family.</text>
</comment>
<comment type="function">
    <text evidence="1">Required for ubiquinone (coenzyme Q) biosynthesis. Binds hydrophobic ubiquinone biosynthetic intermediates via its SCP2 domain and is essential for the stability of the Ubi complex. May constitute a docking platform where Ubi enzymes assemble and access their SCP2-bound polyprenyl substrates.</text>
</comment>
<dbReference type="GO" id="GO:0006744">
    <property type="term" value="P:ubiquinone biosynthetic process"/>
    <property type="evidence" value="ECO:0007669"/>
    <property type="project" value="UniProtKB-UniRule"/>
</dbReference>
<proteinExistence type="inferred from homology"/>
<dbReference type="RefSeq" id="WP_183907735.1">
    <property type="nucleotide sequence ID" value="NZ_JACHXZ010000001.1"/>
</dbReference>
<dbReference type="InterPro" id="IPR038989">
    <property type="entry name" value="UbiJ"/>
</dbReference>
<name>A0A839UKA7_9GAMM</name>
<comment type="subcellular location">
    <subcellularLocation>
        <location evidence="1">Cytoplasm</location>
    </subcellularLocation>
</comment>
<dbReference type="PANTHER" id="PTHR38693">
    <property type="entry name" value="UBIQUINONE BIOSYNTHESIS PROTEIN UBIJ"/>
    <property type="match status" value="1"/>
</dbReference>
<dbReference type="AlphaFoldDB" id="A0A839UKA7"/>
<keyword evidence="1" id="KW-0831">Ubiquinone biosynthesis</keyword>
<dbReference type="InterPro" id="IPR003033">
    <property type="entry name" value="SCP2_sterol-bd_dom"/>
</dbReference>